<dbReference type="Proteomes" id="UP000610966">
    <property type="component" value="Unassembled WGS sequence"/>
</dbReference>
<protein>
    <submittedName>
        <fullName evidence="1">Uncharacterized protein</fullName>
    </submittedName>
</protein>
<name>A0A8J3RBH7_9ACTN</name>
<organism evidence="1 2">
    <name type="scientific">Sphaerimonospora thailandensis</name>
    <dbReference type="NCBI Taxonomy" id="795644"/>
    <lineage>
        <taxon>Bacteria</taxon>
        <taxon>Bacillati</taxon>
        <taxon>Actinomycetota</taxon>
        <taxon>Actinomycetes</taxon>
        <taxon>Streptosporangiales</taxon>
        <taxon>Streptosporangiaceae</taxon>
        <taxon>Sphaerimonospora</taxon>
    </lineage>
</organism>
<keyword evidence="2" id="KW-1185">Reference proteome</keyword>
<accession>A0A8J3RBH7</accession>
<reference evidence="1" key="1">
    <citation type="submission" date="2021-01" db="EMBL/GenBank/DDBJ databases">
        <title>Whole genome shotgun sequence of Sphaerimonospora thailandensis NBRC 107569.</title>
        <authorList>
            <person name="Komaki H."/>
            <person name="Tamura T."/>
        </authorList>
    </citation>
    <scope>NUCLEOTIDE SEQUENCE</scope>
    <source>
        <strain evidence="1">NBRC 107569</strain>
    </source>
</reference>
<sequence length="68" mass="7944">MGMSEQEKSPLESSDAWWSISEHEREEWRQYASEVGYHHFVECNLDADDDVLHHLFPNVDITRPGEGI</sequence>
<gene>
    <name evidence="1" type="ORF">Mth01_38030</name>
</gene>
<dbReference type="AlphaFoldDB" id="A0A8J3RBH7"/>
<dbReference type="EMBL" id="BOOG01000036">
    <property type="protein sequence ID" value="GIH71550.1"/>
    <property type="molecule type" value="Genomic_DNA"/>
</dbReference>
<comment type="caution">
    <text evidence="1">The sequence shown here is derived from an EMBL/GenBank/DDBJ whole genome shotgun (WGS) entry which is preliminary data.</text>
</comment>
<proteinExistence type="predicted"/>
<evidence type="ECO:0000313" key="1">
    <source>
        <dbReference type="EMBL" id="GIH71550.1"/>
    </source>
</evidence>
<evidence type="ECO:0000313" key="2">
    <source>
        <dbReference type="Proteomes" id="UP000610966"/>
    </source>
</evidence>